<dbReference type="KEGG" id="step:IC006_2808"/>
<feature type="transmembrane region" description="Helical" evidence="1">
    <location>
        <begin position="51"/>
        <end position="68"/>
    </location>
</feature>
<reference evidence="3 4" key="2">
    <citation type="journal article" date="2020" name="Int. J. Syst. Evol. Microbiol.">
        <title>Sulfuracidifex tepidarius gen. nov., sp. nov. and transfer of Sulfolobus metallicus Huber and Stetter 1992 to the genus Sulfuracidifex as Sulfuracidifex metallicus comb. nov.</title>
        <authorList>
            <person name="Itoh T."/>
            <person name="Miura T."/>
            <person name="Sakai H.D."/>
            <person name="Kato S."/>
            <person name="Ohkuma M."/>
            <person name="Takashina T."/>
        </authorList>
    </citation>
    <scope>NUCLEOTIDE SEQUENCE</scope>
    <source>
        <strain evidence="2 4">IC-006</strain>
        <strain evidence="3">IC-007</strain>
    </source>
</reference>
<evidence type="ECO:0000313" key="2">
    <source>
        <dbReference type="EMBL" id="BBG25472.1"/>
    </source>
</evidence>
<sequence>MLPFTQDKKKEGLFSIALPLFSWWIPIMGPIITGFLIGLNLDRKKALKFSIIDSIIGSLVTTSIYYLLKEFGVISNLFLVAVIIFNVLGSILCISVSLFISRNMTRTIVTNNRLEADFYVKSLDEIEEKLKNYLDPAQCTPPKYGLSENKIEIMRKCGNMSLNYEVTEDSPNLYKVHLVIST</sequence>
<dbReference type="Proteomes" id="UP000322983">
    <property type="component" value="Chromosome"/>
</dbReference>
<accession>A0A510E6Z6</accession>
<proteinExistence type="predicted"/>
<feature type="transmembrane region" description="Helical" evidence="1">
    <location>
        <begin position="20"/>
        <end position="39"/>
    </location>
</feature>
<dbReference type="EMBL" id="AP018929">
    <property type="protein sequence ID" value="BBG25472.1"/>
    <property type="molecule type" value="Genomic_DNA"/>
</dbReference>
<feature type="transmembrane region" description="Helical" evidence="1">
    <location>
        <begin position="74"/>
        <end position="100"/>
    </location>
</feature>
<keyword evidence="4" id="KW-1185">Reference proteome</keyword>
<dbReference type="STRING" id="1294262.GCA_001316085_00762"/>
<gene>
    <name evidence="2" type="ORF">IC006_2808</name>
    <name evidence="3" type="ORF">IC007_2822</name>
</gene>
<keyword evidence="1" id="KW-1133">Transmembrane helix</keyword>
<evidence type="ECO:0000313" key="4">
    <source>
        <dbReference type="Proteomes" id="UP000322983"/>
    </source>
</evidence>
<name>A0A510E6Z6_9CREN</name>
<evidence type="ECO:0000256" key="1">
    <source>
        <dbReference type="SAM" id="Phobius"/>
    </source>
</evidence>
<accession>A0A510DYZ8</accession>
<organism evidence="3 5">
    <name type="scientific">Sulfuracidifex tepidarius</name>
    <dbReference type="NCBI Taxonomy" id="1294262"/>
    <lineage>
        <taxon>Archaea</taxon>
        <taxon>Thermoproteota</taxon>
        <taxon>Thermoprotei</taxon>
        <taxon>Sulfolobales</taxon>
        <taxon>Sulfolobaceae</taxon>
        <taxon>Sulfuracidifex</taxon>
    </lineage>
</organism>
<protein>
    <submittedName>
        <fullName evidence="3">Uncharacterized protein</fullName>
    </submittedName>
</protein>
<keyword evidence="1" id="KW-0472">Membrane</keyword>
<dbReference type="Proteomes" id="UP000325030">
    <property type="component" value="Chromosome"/>
</dbReference>
<evidence type="ECO:0000313" key="3">
    <source>
        <dbReference type="EMBL" id="BBG28266.1"/>
    </source>
</evidence>
<reference evidence="5" key="1">
    <citation type="submission" date="2018-09" db="EMBL/GenBank/DDBJ databases">
        <title>Complete Genome Sequencing of Sulfolobus sp. JCM 16834.</title>
        <authorList>
            <person name="Kato S."/>
            <person name="Itoh T."/>
            <person name="Ohkuma M."/>
        </authorList>
    </citation>
    <scope>NUCLEOTIDE SEQUENCE [LARGE SCALE GENOMIC DNA]</scope>
    <source>
        <strain evidence="5">IC-007</strain>
    </source>
</reference>
<evidence type="ECO:0000313" key="5">
    <source>
        <dbReference type="Proteomes" id="UP000325030"/>
    </source>
</evidence>
<keyword evidence="1" id="KW-0812">Transmembrane</keyword>
<dbReference type="EMBL" id="AP018930">
    <property type="protein sequence ID" value="BBG28266.1"/>
    <property type="molecule type" value="Genomic_DNA"/>
</dbReference>
<dbReference type="AlphaFoldDB" id="A0A510E6Z6"/>